<protein>
    <submittedName>
        <fullName evidence="1">Uncharacterized protein</fullName>
    </submittedName>
</protein>
<reference evidence="1" key="1">
    <citation type="submission" date="2022-07" db="EMBL/GenBank/DDBJ databases">
        <title>Genome analysis of Parmales, a sister group of diatoms, reveals the evolutionary specialization of diatoms from phago-mixotrophs to photoautotrophs.</title>
        <authorList>
            <person name="Ban H."/>
            <person name="Sato S."/>
            <person name="Yoshikawa S."/>
            <person name="Kazumasa Y."/>
            <person name="Nakamura Y."/>
            <person name="Ichinomiya M."/>
            <person name="Saitoh K."/>
            <person name="Sato N."/>
            <person name="Blanc-Mathieu R."/>
            <person name="Endo H."/>
            <person name="Kuwata A."/>
            <person name="Ogata H."/>
        </authorList>
    </citation>
    <scope>NUCLEOTIDE SEQUENCE</scope>
</reference>
<evidence type="ECO:0000313" key="1">
    <source>
        <dbReference type="EMBL" id="GMH46254.1"/>
    </source>
</evidence>
<comment type="caution">
    <text evidence="1">The sequence shown here is derived from an EMBL/GenBank/DDBJ whole genome shotgun (WGS) entry which is preliminary data.</text>
</comment>
<feature type="non-terminal residue" evidence="1">
    <location>
        <position position="396"/>
    </location>
</feature>
<accession>A0A9W6Z916</accession>
<evidence type="ECO:0000313" key="2">
    <source>
        <dbReference type="Proteomes" id="UP001165082"/>
    </source>
</evidence>
<dbReference type="AlphaFoldDB" id="A0A9W6Z916"/>
<gene>
    <name evidence="1" type="ORF">TrRE_jg2676</name>
</gene>
<dbReference type="EMBL" id="BRXZ01003010">
    <property type="protein sequence ID" value="GMH46254.1"/>
    <property type="molecule type" value="Genomic_DNA"/>
</dbReference>
<name>A0A9W6Z916_9STRA</name>
<organism evidence="1 2">
    <name type="scientific">Triparma retinervis</name>
    <dbReference type="NCBI Taxonomy" id="2557542"/>
    <lineage>
        <taxon>Eukaryota</taxon>
        <taxon>Sar</taxon>
        <taxon>Stramenopiles</taxon>
        <taxon>Ochrophyta</taxon>
        <taxon>Bolidophyceae</taxon>
        <taxon>Parmales</taxon>
        <taxon>Triparmaceae</taxon>
        <taxon>Triparma</taxon>
    </lineage>
</organism>
<proteinExistence type="predicted"/>
<sequence>MSDYPHPFALDGGDPPTTTLIDPPTTREGSKLGGVKDFLAQLKWPKAHEDILRARASPKFLDALQQFAPPPPGVMRQLKELANRRPPPLGVPPIELLEMLDSIVPGATGGRSGNIGSVDDVPLRSHVVMIGSAWCLNDPQSMPGTPCNTQVCSLVRAFLTPKSFSVRMCLIHPLTPVQSIEFKEKRKLVITLKCAKRLIEISDLVETMKRSFLSFYMERLVCGACASSLRIGDRLCGVCGSKKLLAMPSKYSEFAPVKMINEIKMTKLKPACAKDAAVIERRLSVRKIALPVDEATQEDETTLEGTMLGLGLDDREGLPVRNEEVERDFINFINNVPMKTLASLRVKGFRTRPLSFSASDLKSSSRVEELIHSNVLTRVRQADIKQLSPLYDLLIG</sequence>
<dbReference type="OrthoDB" id="10551051at2759"/>
<dbReference type="Proteomes" id="UP001165082">
    <property type="component" value="Unassembled WGS sequence"/>
</dbReference>
<keyword evidence="2" id="KW-1185">Reference proteome</keyword>